<feature type="short sequence motif" description="GXSXG" evidence="4">
    <location>
        <begin position="55"/>
        <end position="59"/>
    </location>
</feature>
<dbReference type="PANTHER" id="PTHR14226:SF57">
    <property type="entry name" value="BLR7027 PROTEIN"/>
    <property type="match status" value="1"/>
</dbReference>
<reference evidence="6 7" key="1">
    <citation type="submission" date="2020-07" db="EMBL/GenBank/DDBJ databases">
        <authorList>
            <person name="Maaloum M."/>
        </authorList>
    </citation>
    <scope>NUCLEOTIDE SEQUENCE [LARGE SCALE GENOMIC DNA]</scope>
    <source>
        <strain evidence="6 7">GCS-AN-3</strain>
    </source>
</reference>
<dbReference type="PROSITE" id="PS51635">
    <property type="entry name" value="PNPLA"/>
    <property type="match status" value="1"/>
</dbReference>
<dbReference type="AlphaFoldDB" id="A0A853IPN8"/>
<feature type="active site" description="Nucleophile" evidence="4">
    <location>
        <position position="57"/>
    </location>
</feature>
<evidence type="ECO:0000256" key="3">
    <source>
        <dbReference type="ARBA" id="ARBA00023098"/>
    </source>
</evidence>
<evidence type="ECO:0000259" key="5">
    <source>
        <dbReference type="PROSITE" id="PS51635"/>
    </source>
</evidence>
<proteinExistence type="predicted"/>
<comment type="caution">
    <text evidence="4">Lacks conserved residue(s) required for the propagation of feature annotation.</text>
</comment>
<protein>
    <submittedName>
        <fullName evidence="6">Patatin-like phospholipase family protein</fullName>
    </submittedName>
</protein>
<keyword evidence="7" id="KW-1185">Reference proteome</keyword>
<comment type="caution">
    <text evidence="6">The sequence shown here is derived from an EMBL/GenBank/DDBJ whole genome shotgun (WGS) entry which is preliminary data.</text>
</comment>
<evidence type="ECO:0000256" key="1">
    <source>
        <dbReference type="ARBA" id="ARBA00022801"/>
    </source>
</evidence>
<keyword evidence="1 4" id="KW-0378">Hydrolase</keyword>
<evidence type="ECO:0000313" key="6">
    <source>
        <dbReference type="EMBL" id="NZA02573.1"/>
    </source>
</evidence>
<name>A0A853IPN8_9BURK</name>
<keyword evidence="3 4" id="KW-0443">Lipid metabolism</keyword>
<evidence type="ECO:0000313" key="7">
    <source>
        <dbReference type="Proteomes" id="UP000589716"/>
    </source>
</evidence>
<dbReference type="Pfam" id="PF01734">
    <property type="entry name" value="Patatin"/>
    <property type="match status" value="1"/>
</dbReference>
<evidence type="ECO:0000256" key="2">
    <source>
        <dbReference type="ARBA" id="ARBA00022963"/>
    </source>
</evidence>
<dbReference type="GO" id="GO:0016042">
    <property type="term" value="P:lipid catabolic process"/>
    <property type="evidence" value="ECO:0007669"/>
    <property type="project" value="UniProtKB-UniRule"/>
</dbReference>
<accession>A0A853IPN8</accession>
<dbReference type="InterPro" id="IPR002641">
    <property type="entry name" value="PNPLA_dom"/>
</dbReference>
<dbReference type="GO" id="GO:0016787">
    <property type="term" value="F:hydrolase activity"/>
    <property type="evidence" value="ECO:0007669"/>
    <property type="project" value="UniProtKB-UniRule"/>
</dbReference>
<keyword evidence="2 4" id="KW-0442">Lipid degradation</keyword>
<evidence type="ECO:0000256" key="4">
    <source>
        <dbReference type="PROSITE-ProRule" id="PRU01161"/>
    </source>
</evidence>
<sequence length="408" mass="44040">MNRPAAPSPARPGTALLLTGGARAAYQVGVLQALAALRRHGEPAHRGSPFDIIVGTSAGAMNAAAVATGADHFSHAVARLSRIWRGFHAAQVYRADALDAARAGARWIRLLSMGWALARSARLQPYSLLDNQPLRRLLQAHLPFERLPQLLAGGHLRGFAVTASSYVSGEHVTFYDAIDDMQDWARAQRRAVRARIGVEHLMASAAIPFIFPAARLSVDDRTAYYGDGSMRQMAPIAPVIHLGAERVFVVGAGRAHQPAVATDPHAGDYPTLAQVAGHALSAIFLDTLASDVERLQRVNHTLSLVPPAQRGQTRLRHIELLAITPSQRLDELAGRHLHALPQAAQALLGILGERDNVHDERNAALASYLLFESGYTRALMALGRADALAQRAAICQFFGWRHRPGDVG</sequence>
<dbReference type="EMBL" id="JACCKX010000001">
    <property type="protein sequence ID" value="NZA02573.1"/>
    <property type="molecule type" value="Genomic_DNA"/>
</dbReference>
<organism evidence="6 7">
    <name type="scientific">Ottowia beijingensis</name>
    <dbReference type="NCBI Taxonomy" id="1207057"/>
    <lineage>
        <taxon>Bacteria</taxon>
        <taxon>Pseudomonadati</taxon>
        <taxon>Pseudomonadota</taxon>
        <taxon>Betaproteobacteria</taxon>
        <taxon>Burkholderiales</taxon>
        <taxon>Comamonadaceae</taxon>
        <taxon>Ottowia</taxon>
    </lineage>
</organism>
<dbReference type="SUPFAM" id="SSF52151">
    <property type="entry name" value="FabD/lysophospholipase-like"/>
    <property type="match status" value="1"/>
</dbReference>
<feature type="domain" description="PNPLA" evidence="5">
    <location>
        <begin position="15"/>
        <end position="240"/>
    </location>
</feature>
<dbReference type="RefSeq" id="WP_180550897.1">
    <property type="nucleotide sequence ID" value="NZ_JACCKX010000001.1"/>
</dbReference>
<dbReference type="InterPro" id="IPR050301">
    <property type="entry name" value="NTE"/>
</dbReference>
<dbReference type="Gene3D" id="3.40.1090.10">
    <property type="entry name" value="Cytosolic phospholipase A2 catalytic domain"/>
    <property type="match status" value="1"/>
</dbReference>
<feature type="active site" description="Proton acceptor" evidence="4">
    <location>
        <position position="227"/>
    </location>
</feature>
<dbReference type="Proteomes" id="UP000589716">
    <property type="component" value="Unassembled WGS sequence"/>
</dbReference>
<dbReference type="InterPro" id="IPR016035">
    <property type="entry name" value="Acyl_Trfase/lysoPLipase"/>
</dbReference>
<dbReference type="PANTHER" id="PTHR14226">
    <property type="entry name" value="NEUROPATHY TARGET ESTERASE/SWISS CHEESE D.MELANOGASTER"/>
    <property type="match status" value="1"/>
</dbReference>
<gene>
    <name evidence="6" type="ORF">H0I39_13815</name>
</gene>